<dbReference type="KEGG" id="mig:Metig_0086"/>
<organism evidence="4">
    <name type="scientific">Methanotorris igneus (strain DSM 5666 / JCM 11834 / Kol 5)</name>
    <dbReference type="NCBI Taxonomy" id="880724"/>
    <lineage>
        <taxon>Archaea</taxon>
        <taxon>Methanobacteriati</taxon>
        <taxon>Methanobacteriota</taxon>
        <taxon>Methanomada group</taxon>
        <taxon>Methanococci</taxon>
        <taxon>Methanococcales</taxon>
        <taxon>Methanocaldococcaceae</taxon>
        <taxon>Methanotorris</taxon>
    </lineage>
</organism>
<keyword evidence="4" id="KW-1185">Reference proteome</keyword>
<dbReference type="InterPro" id="IPR053669">
    <property type="entry name" value="AdoCbi-P_Guanylyltransferase"/>
</dbReference>
<protein>
    <recommendedName>
        <fullName evidence="2">MobA-like NTP transferase domain-containing protein</fullName>
    </recommendedName>
</protein>
<dbReference type="InterPro" id="IPR005245">
    <property type="entry name" value="CHP00454"/>
</dbReference>
<evidence type="ECO:0000259" key="2">
    <source>
        <dbReference type="Pfam" id="PF12804"/>
    </source>
</evidence>
<evidence type="ECO:0000313" key="4">
    <source>
        <dbReference type="Proteomes" id="UP000009227"/>
    </source>
</evidence>
<dbReference type="Proteomes" id="UP000009227">
    <property type="component" value="Chromosome"/>
</dbReference>
<accession>F6BEI6</accession>
<keyword evidence="1" id="KW-0808">Transferase</keyword>
<reference evidence="3 4" key="1">
    <citation type="submission" date="2011-05" db="EMBL/GenBank/DDBJ databases">
        <title>Complete sequence of Methanotorris igneus Kol 5.</title>
        <authorList>
            <consortium name="US DOE Joint Genome Institute"/>
            <person name="Lucas S."/>
            <person name="Han J."/>
            <person name="Lapidus A."/>
            <person name="Cheng J.-F."/>
            <person name="Goodwin L."/>
            <person name="Pitluck S."/>
            <person name="Peters L."/>
            <person name="Mikhailova N."/>
            <person name="Chertkov O."/>
            <person name="Han C."/>
            <person name="Tapia R."/>
            <person name="Land M."/>
            <person name="Hauser L."/>
            <person name="Kyrpides N."/>
            <person name="Ivanova N."/>
            <person name="Pagani I."/>
            <person name="Sieprawska-Lupa M."/>
            <person name="Whitman W."/>
            <person name="Woyke T."/>
        </authorList>
    </citation>
    <scope>NUCLEOTIDE SEQUENCE [LARGE SCALE GENOMIC DNA]</scope>
    <source>
        <strain evidence="4">DSM 5666 / JCM 11834 / Kol 5</strain>
    </source>
</reference>
<dbReference type="STRING" id="880724.Metig_0086"/>
<dbReference type="NCBIfam" id="TIGR00454">
    <property type="entry name" value="TIGR00454 family protein"/>
    <property type="match status" value="1"/>
</dbReference>
<dbReference type="HOGENOM" id="CLU_098907_1_0_2"/>
<proteinExistence type="predicted"/>
<dbReference type="InterPro" id="IPR029044">
    <property type="entry name" value="Nucleotide-diphossugar_trans"/>
</dbReference>
<evidence type="ECO:0000256" key="1">
    <source>
        <dbReference type="ARBA" id="ARBA00022679"/>
    </source>
</evidence>
<feature type="domain" description="MobA-like NTP transferase" evidence="2">
    <location>
        <begin position="1"/>
        <end position="112"/>
    </location>
</feature>
<dbReference type="NCBIfam" id="NF045495">
    <property type="entry name" value="AdoCbiPCobY_Meth"/>
    <property type="match status" value="1"/>
</dbReference>
<sequence length="189" mass="21290">MAGGKGSRMGYVEKPLIEINGKYMIDYVVEALLQSNVEKIFVAVSKNTPKTEQYIKEKYDEIKDIILIKTSGNGYVEDLNQAIKYFSSPFLVISSDIPTIKPKTINNIINYYLHIKGINNKVEALCVMVKKDNYPGNPTMEIKGYIPAGINIISPKSGEQIEEAMVVDEVLINVNTWEDKVLVEKLLKK</sequence>
<dbReference type="PANTHER" id="PTHR19136:SF86">
    <property type="entry name" value="ADENOSYLCOBINAMIDE-PHOSPHATE GUANYLYLTRANSFERASE"/>
    <property type="match status" value="1"/>
</dbReference>
<gene>
    <name evidence="3" type="ordered locus">Metig_0086</name>
</gene>
<dbReference type="SUPFAM" id="SSF53448">
    <property type="entry name" value="Nucleotide-diphospho-sugar transferases"/>
    <property type="match status" value="1"/>
</dbReference>
<dbReference type="EMBL" id="CP002737">
    <property type="protein sequence ID" value="AEF95647.1"/>
    <property type="molecule type" value="Genomic_DNA"/>
</dbReference>
<name>F6BEI6_METIK</name>
<dbReference type="Pfam" id="PF12804">
    <property type="entry name" value="NTP_transf_3"/>
    <property type="match status" value="1"/>
</dbReference>
<dbReference type="AlphaFoldDB" id="F6BEI6"/>
<dbReference type="PANTHER" id="PTHR19136">
    <property type="entry name" value="MOLYBDENUM COFACTOR GUANYLYLTRANSFERASE"/>
    <property type="match status" value="1"/>
</dbReference>
<evidence type="ECO:0000313" key="3">
    <source>
        <dbReference type="EMBL" id="AEF95647.1"/>
    </source>
</evidence>
<dbReference type="InterPro" id="IPR025877">
    <property type="entry name" value="MobA-like_NTP_Trfase"/>
</dbReference>
<dbReference type="GO" id="GO:0016779">
    <property type="term" value="F:nucleotidyltransferase activity"/>
    <property type="evidence" value="ECO:0007669"/>
    <property type="project" value="UniProtKB-ARBA"/>
</dbReference>
<dbReference type="Gene3D" id="3.90.550.10">
    <property type="entry name" value="Spore Coat Polysaccharide Biosynthesis Protein SpsA, Chain A"/>
    <property type="match status" value="1"/>
</dbReference>